<dbReference type="RefSeq" id="WP_164698122.1">
    <property type="nucleotide sequence ID" value="NZ_JAAIKB010000027.1"/>
</dbReference>
<reference evidence="2 3" key="2">
    <citation type="submission" date="2020-03" db="EMBL/GenBank/DDBJ databases">
        <title>Roseomonas stagni sp. nov., isolated from pond water in Japan.</title>
        <authorList>
            <person name="Furuhata K."/>
            <person name="Miyamoto H."/>
            <person name="Goto K."/>
        </authorList>
    </citation>
    <scope>NUCLEOTIDE SEQUENCE [LARGE SCALE GENOMIC DNA]</scope>
    <source>
        <strain evidence="2 3">PeD5</strain>
    </source>
</reference>
<dbReference type="AlphaFoldDB" id="A0A6M1LUR8"/>
<reference evidence="2 3" key="1">
    <citation type="submission" date="2020-02" db="EMBL/GenBank/DDBJ databases">
        <authorList>
            <person name="Kim H.M."/>
            <person name="Jeon C.O."/>
        </authorList>
    </citation>
    <scope>NUCLEOTIDE SEQUENCE [LARGE SCALE GENOMIC DNA]</scope>
    <source>
        <strain evidence="2 3">PeD5</strain>
    </source>
</reference>
<accession>A0A6M1LUR8</accession>
<proteinExistence type="predicted"/>
<name>A0A6M1LUR8_9PROT</name>
<feature type="signal peptide" evidence="1">
    <location>
        <begin position="1"/>
        <end position="17"/>
    </location>
</feature>
<feature type="chain" id="PRO_5026708650" evidence="1">
    <location>
        <begin position="18"/>
        <end position="209"/>
    </location>
</feature>
<evidence type="ECO:0000313" key="2">
    <source>
        <dbReference type="EMBL" id="NGM24208.1"/>
    </source>
</evidence>
<protein>
    <submittedName>
        <fullName evidence="2">Uncharacterized protein</fullName>
    </submittedName>
</protein>
<sequence>MAAASATLALALPRLMASVAALQARDAVRAVHAGAVPDAPALAAATEALARAAAWVPEGEREAERGLLLLQRALLAEGPEQDALLAAAEAAEQSALTLAPVQPSSWNRLALLREHRGDLAGAVAALRLSLLTGGFVPALTEPRIRLGLRLQALLDDETTELLKHLLRRAWVTEPGIIRAIAADPAAGAFLHAALDGVAPQEAWRPDRGR</sequence>
<evidence type="ECO:0000313" key="3">
    <source>
        <dbReference type="Proteomes" id="UP000475385"/>
    </source>
</evidence>
<comment type="caution">
    <text evidence="2">The sequence shown here is derived from an EMBL/GenBank/DDBJ whole genome shotgun (WGS) entry which is preliminary data.</text>
</comment>
<dbReference type="EMBL" id="JAAIKB010000027">
    <property type="protein sequence ID" value="NGM24208.1"/>
    <property type="molecule type" value="Genomic_DNA"/>
</dbReference>
<dbReference type="Proteomes" id="UP000475385">
    <property type="component" value="Unassembled WGS sequence"/>
</dbReference>
<gene>
    <name evidence="2" type="ORF">G3576_29735</name>
</gene>
<keyword evidence="1" id="KW-0732">Signal</keyword>
<organism evidence="2 3">
    <name type="scientific">Falsiroseomonas algicola</name>
    <dbReference type="NCBI Taxonomy" id="2716930"/>
    <lineage>
        <taxon>Bacteria</taxon>
        <taxon>Pseudomonadati</taxon>
        <taxon>Pseudomonadota</taxon>
        <taxon>Alphaproteobacteria</taxon>
        <taxon>Acetobacterales</taxon>
        <taxon>Roseomonadaceae</taxon>
        <taxon>Falsiroseomonas</taxon>
    </lineage>
</organism>
<keyword evidence="3" id="KW-1185">Reference proteome</keyword>
<evidence type="ECO:0000256" key="1">
    <source>
        <dbReference type="SAM" id="SignalP"/>
    </source>
</evidence>